<feature type="signal peptide" evidence="1">
    <location>
        <begin position="1"/>
        <end position="22"/>
    </location>
</feature>
<keyword evidence="3" id="KW-1185">Reference proteome</keyword>
<evidence type="ECO:0000256" key="1">
    <source>
        <dbReference type="SAM" id="SignalP"/>
    </source>
</evidence>
<dbReference type="Proteomes" id="UP000784294">
    <property type="component" value="Unassembled WGS sequence"/>
</dbReference>
<name>A0A448WY19_9PLAT</name>
<gene>
    <name evidence="2" type="ORF">PXEA_LOCUS16446</name>
</gene>
<dbReference type="EMBL" id="CAAALY010059532">
    <property type="protein sequence ID" value="VEL23006.1"/>
    <property type="molecule type" value="Genomic_DNA"/>
</dbReference>
<reference evidence="2" key="1">
    <citation type="submission" date="2018-11" db="EMBL/GenBank/DDBJ databases">
        <authorList>
            <consortium name="Pathogen Informatics"/>
        </authorList>
    </citation>
    <scope>NUCLEOTIDE SEQUENCE</scope>
</reference>
<comment type="caution">
    <text evidence="2">The sequence shown here is derived from an EMBL/GenBank/DDBJ whole genome shotgun (WGS) entry which is preliminary data.</text>
</comment>
<protein>
    <submittedName>
        <fullName evidence="2">Uncharacterized protein</fullName>
    </submittedName>
</protein>
<sequence>MQYNMDHSSWLAVKFLATFTSSSVVHTVSSDVCVKTCRPRGENVPKSLASSAAVVRATITAEWTGSHWERQSSFPILVATPPDAVVQLLFLSSKYLHDLHAGWYELLSHVPLFTPYFSSENQFFQRANCLVKRM</sequence>
<proteinExistence type="predicted"/>
<keyword evidence="1" id="KW-0732">Signal</keyword>
<evidence type="ECO:0000313" key="2">
    <source>
        <dbReference type="EMBL" id="VEL23006.1"/>
    </source>
</evidence>
<dbReference type="AlphaFoldDB" id="A0A448WY19"/>
<organism evidence="2 3">
    <name type="scientific">Protopolystoma xenopodis</name>
    <dbReference type="NCBI Taxonomy" id="117903"/>
    <lineage>
        <taxon>Eukaryota</taxon>
        <taxon>Metazoa</taxon>
        <taxon>Spiralia</taxon>
        <taxon>Lophotrochozoa</taxon>
        <taxon>Platyhelminthes</taxon>
        <taxon>Monogenea</taxon>
        <taxon>Polyopisthocotylea</taxon>
        <taxon>Polystomatidea</taxon>
        <taxon>Polystomatidae</taxon>
        <taxon>Protopolystoma</taxon>
    </lineage>
</organism>
<accession>A0A448WY19</accession>
<feature type="chain" id="PRO_5019071308" evidence="1">
    <location>
        <begin position="23"/>
        <end position="134"/>
    </location>
</feature>
<evidence type="ECO:0000313" key="3">
    <source>
        <dbReference type="Proteomes" id="UP000784294"/>
    </source>
</evidence>